<dbReference type="Proteomes" id="UP001501447">
    <property type="component" value="Unassembled WGS sequence"/>
</dbReference>
<feature type="domain" description="DUF5753" evidence="1">
    <location>
        <begin position="93"/>
        <end position="271"/>
    </location>
</feature>
<dbReference type="RefSeq" id="WP_344561999.1">
    <property type="nucleotide sequence ID" value="NZ_BAAARJ010000002.1"/>
</dbReference>
<dbReference type="EMBL" id="BAAARJ010000002">
    <property type="protein sequence ID" value="GAA2596371.1"/>
    <property type="molecule type" value="Genomic_DNA"/>
</dbReference>
<organism evidence="2 3">
    <name type="scientific">Streptomyces axinellae</name>
    <dbReference type="NCBI Taxonomy" id="552788"/>
    <lineage>
        <taxon>Bacteria</taxon>
        <taxon>Bacillati</taxon>
        <taxon>Actinomycetota</taxon>
        <taxon>Actinomycetes</taxon>
        <taxon>Kitasatosporales</taxon>
        <taxon>Streptomycetaceae</taxon>
        <taxon>Streptomyces</taxon>
    </lineage>
</organism>
<gene>
    <name evidence="2" type="ORF">GCM10009863_07160</name>
</gene>
<dbReference type="SUPFAM" id="SSF47413">
    <property type="entry name" value="lambda repressor-like DNA-binding domains"/>
    <property type="match status" value="1"/>
</dbReference>
<evidence type="ECO:0000259" key="1">
    <source>
        <dbReference type="Pfam" id="PF19054"/>
    </source>
</evidence>
<accession>A0ABN3PR54</accession>
<keyword evidence="3" id="KW-1185">Reference proteome</keyword>
<comment type="caution">
    <text evidence="2">The sequence shown here is derived from an EMBL/GenBank/DDBJ whole genome shotgun (WGS) entry which is preliminary data.</text>
</comment>
<evidence type="ECO:0000313" key="2">
    <source>
        <dbReference type="EMBL" id="GAA2596371.1"/>
    </source>
</evidence>
<protein>
    <submittedName>
        <fullName evidence="2">Helix-turn-helix transcriptional regulator</fullName>
    </submittedName>
</protein>
<reference evidence="2 3" key="1">
    <citation type="journal article" date="2019" name="Int. J. Syst. Evol. Microbiol.">
        <title>The Global Catalogue of Microorganisms (GCM) 10K type strain sequencing project: providing services to taxonomists for standard genome sequencing and annotation.</title>
        <authorList>
            <consortium name="The Broad Institute Genomics Platform"/>
            <consortium name="The Broad Institute Genome Sequencing Center for Infectious Disease"/>
            <person name="Wu L."/>
            <person name="Ma J."/>
        </authorList>
    </citation>
    <scope>NUCLEOTIDE SEQUENCE [LARGE SCALE GENOMIC DNA]</scope>
    <source>
        <strain evidence="2 3">JCM 16373</strain>
    </source>
</reference>
<proteinExistence type="predicted"/>
<dbReference type="InterPro" id="IPR001387">
    <property type="entry name" value="Cro/C1-type_HTH"/>
</dbReference>
<dbReference type="InterPro" id="IPR043917">
    <property type="entry name" value="DUF5753"/>
</dbReference>
<dbReference type="InterPro" id="IPR010982">
    <property type="entry name" value="Lambda_DNA-bd_dom_sf"/>
</dbReference>
<dbReference type="Pfam" id="PF13560">
    <property type="entry name" value="HTH_31"/>
    <property type="match status" value="1"/>
</dbReference>
<dbReference type="CDD" id="cd00093">
    <property type="entry name" value="HTH_XRE"/>
    <property type="match status" value="1"/>
</dbReference>
<sequence length="305" mass="33920">MRGRRLGAALRRYRLAARLDQEHAADALGCSTAKTSRIETGANSARVAEVRYLLDLYGIDDPPARRRLERLARNATKRGWWVNQPVPVPAKLGDYLALESDATFIRTWQTTLVPGLLQTAEYTRALAAANAIPNTEEEIERSAAIRQERRKRFLESGARLAAVIREPALTSRGLPPKTRRAQLLDLLWFHQQPLITLQVLPLDEWACATGSPPFVMLSFDGEWAPSAVVQDTHQESVVLEDEHLTSPCAHAFDALRSAALTTEQTRTFIQELIADLPEEEEPARGAAYFGATAWRAFTEGLTAGR</sequence>
<dbReference type="Gene3D" id="1.10.260.40">
    <property type="entry name" value="lambda repressor-like DNA-binding domains"/>
    <property type="match status" value="1"/>
</dbReference>
<dbReference type="Pfam" id="PF19054">
    <property type="entry name" value="DUF5753"/>
    <property type="match status" value="1"/>
</dbReference>
<name>A0ABN3PR54_9ACTN</name>
<evidence type="ECO:0000313" key="3">
    <source>
        <dbReference type="Proteomes" id="UP001501447"/>
    </source>
</evidence>